<sequence length="649" mass="69790">MTLPAPNLDDRRFQQLVDEAKRFIQQRCPEWTDHNVSDPGVTLIEAFAHMTDQLLYRLNRVPEKSYLAFLDLIGVTLFPPVPARTDVTFWLSAPQQGTVVLPENTEIATVRTETEDALVFATTADLAVVPCSLAHLLTQADGARATDRTEDLADGRDIGCFQTQPVPGDALLIGLSAAVPHCAVVLRLDSRVEGIGVDPRRPPLIWEAFDGADWHPCEVERDDTGGLNRPGEVILHVPGGHALAPIAARRAGWLRCRVLTPRTDQPFYASSPVLHGATAFTIGGTVGAVHGELVSGERLGETEGVPGQRFAVARPPVLPDEEPLVVEVSGEDGGWEEWTEVESFGASGPGDRHVRLDRTLGEVAFGPGVRDPDGSLRRCGAVPPKGAQVRIRRYRTGGGRHGNVAAHTLTVLRSSIPYVARIDNREAASGGRDGESVENAKLRGPIELSSQDRAVTARDIESLARRAAPAAARIRAVAAGDGAPAGAVRVLVVPQVSPDGDRLRIEQLVPPERMLDDIARYLDERRPIGTRLMVEPPLYQGVTVVARLAAEPGASAAQVRARALDALYRYFDPLVGGPDGGGWPFGRPVQAGEAHAVLQAVPGVALVDDLRLFPADPLTGRRGTPTDRIEVGPHALVTSFEHQLLAEER</sequence>
<keyword evidence="2" id="KW-1185">Reference proteome</keyword>
<dbReference type="EMBL" id="AP018448">
    <property type="protein sequence ID" value="BBC35520.1"/>
    <property type="molecule type" value="Genomic_DNA"/>
</dbReference>
<reference evidence="1 2" key="2">
    <citation type="journal article" date="2023" name="ChemBioChem">
        <title>Acyltransferase Domain Exchange between Two Independent Type I Polyketide Synthases in the Same Producer Strain of Macrolide Antibiotics.</title>
        <authorList>
            <person name="Kudo F."/>
            <person name="Kishikawa K."/>
            <person name="Tsuboi K."/>
            <person name="Kido T."/>
            <person name="Usui T."/>
            <person name="Hashimoto J."/>
            <person name="Shin-Ya K."/>
            <person name="Miyanaga A."/>
            <person name="Eguchi T."/>
        </authorList>
    </citation>
    <scope>NUCLEOTIDE SEQUENCE [LARGE SCALE GENOMIC DNA]</scope>
    <source>
        <strain evidence="1 2">A-8890</strain>
    </source>
</reference>
<dbReference type="InterPro" id="IPR011749">
    <property type="entry name" value="CHP02243"/>
</dbReference>
<accession>A0ABN5VQB3</accession>
<dbReference type="Proteomes" id="UP001321542">
    <property type="component" value="Chromosome"/>
</dbReference>
<name>A0ABN5VQB3_9ACTN</name>
<reference evidence="1 2" key="1">
    <citation type="journal article" date="2010" name="ChemBioChem">
        <title>Cloning and characterization of the biosynthetic gene cluster of 16-membered macrolide antibiotic FD-891: involvement of a dual functional cytochrome P450 monooxygenase catalyzing epoxidation and hydroxylation.</title>
        <authorList>
            <person name="Kudo F."/>
            <person name="Motegi A."/>
            <person name="Mizoue K."/>
            <person name="Eguchi T."/>
        </authorList>
    </citation>
    <scope>NUCLEOTIDE SEQUENCE [LARGE SCALE GENOMIC DNA]</scope>
    <source>
        <strain evidence="1 2">A-8890</strain>
    </source>
</reference>
<dbReference type="RefSeq" id="WP_286255806.1">
    <property type="nucleotide sequence ID" value="NZ_AP018448.1"/>
</dbReference>
<gene>
    <name evidence="1" type="ORF">SGFS_068140</name>
</gene>
<evidence type="ECO:0000313" key="1">
    <source>
        <dbReference type="EMBL" id="BBC35520.1"/>
    </source>
</evidence>
<proteinExistence type="predicted"/>
<dbReference type="NCBIfam" id="TIGR02243">
    <property type="entry name" value="putative baseplate assembly protein"/>
    <property type="match status" value="1"/>
</dbReference>
<organism evidence="1 2">
    <name type="scientific">Streptomyces graminofaciens</name>
    <dbReference type="NCBI Taxonomy" id="68212"/>
    <lineage>
        <taxon>Bacteria</taxon>
        <taxon>Bacillati</taxon>
        <taxon>Actinomycetota</taxon>
        <taxon>Actinomycetes</taxon>
        <taxon>Kitasatosporales</taxon>
        <taxon>Streptomycetaceae</taxon>
        <taxon>Streptomyces</taxon>
    </lineage>
</organism>
<evidence type="ECO:0008006" key="3">
    <source>
        <dbReference type="Google" id="ProtNLM"/>
    </source>
</evidence>
<protein>
    <recommendedName>
        <fullName evidence="3">Baseplate assembly protein</fullName>
    </recommendedName>
</protein>
<evidence type="ECO:0000313" key="2">
    <source>
        <dbReference type="Proteomes" id="UP001321542"/>
    </source>
</evidence>